<evidence type="ECO:0000313" key="4">
    <source>
        <dbReference type="Proteomes" id="UP001500383"/>
    </source>
</evidence>
<dbReference type="SUPFAM" id="SSF51182">
    <property type="entry name" value="RmlC-like cupins"/>
    <property type="match status" value="1"/>
</dbReference>
<dbReference type="Pfam" id="PF07883">
    <property type="entry name" value="Cupin_2"/>
    <property type="match status" value="1"/>
</dbReference>
<feature type="compositionally biased region" description="Basic residues" evidence="1">
    <location>
        <begin position="155"/>
        <end position="166"/>
    </location>
</feature>
<accession>A0ABN2I5M5</accession>
<feature type="domain" description="Cupin type-2" evidence="2">
    <location>
        <begin position="35"/>
        <end position="102"/>
    </location>
</feature>
<dbReference type="EMBL" id="BAAAQG010000003">
    <property type="protein sequence ID" value="GAA1698737.1"/>
    <property type="molecule type" value="Genomic_DNA"/>
</dbReference>
<gene>
    <name evidence="3" type="ORF">GCM10009831_03620</name>
</gene>
<dbReference type="PANTHER" id="PTHR36440:SF1">
    <property type="entry name" value="PUTATIVE (AFU_ORTHOLOGUE AFUA_8G07350)-RELATED"/>
    <property type="match status" value="1"/>
</dbReference>
<feature type="region of interest" description="Disordered" evidence="1">
    <location>
        <begin position="118"/>
        <end position="166"/>
    </location>
</feature>
<comment type="caution">
    <text evidence="3">The sequence shown here is derived from an EMBL/GenBank/DDBJ whole genome shotgun (WGS) entry which is preliminary data.</text>
</comment>
<dbReference type="InterPro" id="IPR014710">
    <property type="entry name" value="RmlC-like_jellyroll"/>
</dbReference>
<dbReference type="PANTHER" id="PTHR36440">
    <property type="entry name" value="PUTATIVE (AFU_ORTHOLOGUE AFUA_8G07350)-RELATED"/>
    <property type="match status" value="1"/>
</dbReference>
<evidence type="ECO:0000313" key="3">
    <source>
        <dbReference type="EMBL" id="GAA1698737.1"/>
    </source>
</evidence>
<evidence type="ECO:0000259" key="2">
    <source>
        <dbReference type="Pfam" id="PF07883"/>
    </source>
</evidence>
<dbReference type="InterPro" id="IPR053146">
    <property type="entry name" value="QDO-like"/>
</dbReference>
<name>A0ABN2I5M5_9ACTN</name>
<dbReference type="InterPro" id="IPR013096">
    <property type="entry name" value="Cupin_2"/>
</dbReference>
<sequence length="166" mass="18291">MRAGQGDVTGEPGLLDRYLIESQVSGGRVAIIEHIVNPRTLAAPMHRHSREDEYTFVLAGTIGFIEEGVEITATPGDLLAKPRGRWHTFWNAGDDELRVLEIIVPGGLEALFRRLAEPGGGTPPIRSPRSLPSTARRSTSRRRCRWWSGTGWRSRSGRRSGKGPPS</sequence>
<reference evidence="3 4" key="1">
    <citation type="journal article" date="2019" name="Int. J. Syst. Evol. Microbiol.">
        <title>The Global Catalogue of Microorganisms (GCM) 10K type strain sequencing project: providing services to taxonomists for standard genome sequencing and annotation.</title>
        <authorList>
            <consortium name="The Broad Institute Genomics Platform"/>
            <consortium name="The Broad Institute Genome Sequencing Center for Infectious Disease"/>
            <person name="Wu L."/>
            <person name="Ma J."/>
        </authorList>
    </citation>
    <scope>NUCLEOTIDE SEQUENCE [LARGE SCALE GENOMIC DNA]</scope>
    <source>
        <strain evidence="3 4">JCM 16002</strain>
    </source>
</reference>
<keyword evidence="4" id="KW-1185">Reference proteome</keyword>
<feature type="compositionally biased region" description="Low complexity" evidence="1">
    <location>
        <begin position="127"/>
        <end position="137"/>
    </location>
</feature>
<organism evidence="3 4">
    <name type="scientific">Dietzia cercidiphylli</name>
    <dbReference type="NCBI Taxonomy" id="498199"/>
    <lineage>
        <taxon>Bacteria</taxon>
        <taxon>Bacillati</taxon>
        <taxon>Actinomycetota</taxon>
        <taxon>Actinomycetes</taxon>
        <taxon>Mycobacteriales</taxon>
        <taxon>Dietziaceae</taxon>
        <taxon>Dietzia</taxon>
    </lineage>
</organism>
<dbReference type="RefSeq" id="WP_338404210.1">
    <property type="nucleotide sequence ID" value="NZ_BAAAQG010000003.1"/>
</dbReference>
<proteinExistence type="predicted"/>
<dbReference type="Gene3D" id="2.60.120.10">
    <property type="entry name" value="Jelly Rolls"/>
    <property type="match status" value="1"/>
</dbReference>
<protein>
    <recommendedName>
        <fullName evidence="2">Cupin type-2 domain-containing protein</fullName>
    </recommendedName>
</protein>
<dbReference type="InterPro" id="IPR011051">
    <property type="entry name" value="RmlC_Cupin_sf"/>
</dbReference>
<dbReference type="Proteomes" id="UP001500383">
    <property type="component" value="Unassembled WGS sequence"/>
</dbReference>
<evidence type="ECO:0000256" key="1">
    <source>
        <dbReference type="SAM" id="MobiDB-lite"/>
    </source>
</evidence>